<name>A0A7E4VIM4_PANRE</name>
<feature type="compositionally biased region" description="Polar residues" evidence="1">
    <location>
        <begin position="29"/>
        <end position="41"/>
    </location>
</feature>
<reference evidence="2" key="1">
    <citation type="journal article" date="2013" name="Genetics">
        <title>The draft genome and transcriptome of Panagrellus redivivus are shaped by the harsh demands of a free-living lifestyle.</title>
        <authorList>
            <person name="Srinivasan J."/>
            <person name="Dillman A.R."/>
            <person name="Macchietto M.G."/>
            <person name="Heikkinen L."/>
            <person name="Lakso M."/>
            <person name="Fracchia K.M."/>
            <person name="Antoshechkin I."/>
            <person name="Mortazavi A."/>
            <person name="Wong G."/>
            <person name="Sternberg P.W."/>
        </authorList>
    </citation>
    <scope>NUCLEOTIDE SEQUENCE [LARGE SCALE GENOMIC DNA]</scope>
    <source>
        <strain evidence="2">MT8872</strain>
    </source>
</reference>
<proteinExistence type="predicted"/>
<evidence type="ECO:0000313" key="3">
    <source>
        <dbReference type="WBParaSite" id="Pan_g21389.t1"/>
    </source>
</evidence>
<keyword evidence="2" id="KW-1185">Reference proteome</keyword>
<evidence type="ECO:0000256" key="1">
    <source>
        <dbReference type="SAM" id="MobiDB-lite"/>
    </source>
</evidence>
<dbReference type="WBParaSite" id="Pan_g21389.t1">
    <property type="protein sequence ID" value="Pan_g21389.t1"/>
    <property type="gene ID" value="Pan_g21389"/>
</dbReference>
<organism evidence="2 3">
    <name type="scientific">Panagrellus redivivus</name>
    <name type="common">Microworm</name>
    <dbReference type="NCBI Taxonomy" id="6233"/>
    <lineage>
        <taxon>Eukaryota</taxon>
        <taxon>Metazoa</taxon>
        <taxon>Ecdysozoa</taxon>
        <taxon>Nematoda</taxon>
        <taxon>Chromadorea</taxon>
        <taxon>Rhabditida</taxon>
        <taxon>Tylenchina</taxon>
        <taxon>Panagrolaimomorpha</taxon>
        <taxon>Panagrolaimoidea</taxon>
        <taxon>Panagrolaimidae</taxon>
        <taxon>Panagrellus</taxon>
    </lineage>
</organism>
<dbReference type="AlphaFoldDB" id="A0A7E4VIM4"/>
<accession>A0A7E4VIM4</accession>
<evidence type="ECO:0000313" key="2">
    <source>
        <dbReference type="Proteomes" id="UP000492821"/>
    </source>
</evidence>
<feature type="region of interest" description="Disordered" evidence="1">
    <location>
        <begin position="15"/>
        <end position="41"/>
    </location>
</feature>
<reference evidence="3" key="2">
    <citation type="submission" date="2020-10" db="UniProtKB">
        <authorList>
            <consortium name="WormBaseParasite"/>
        </authorList>
    </citation>
    <scope>IDENTIFICATION</scope>
</reference>
<dbReference type="Proteomes" id="UP000492821">
    <property type="component" value="Unassembled WGS sequence"/>
</dbReference>
<protein>
    <submittedName>
        <fullName evidence="3">Uncharacterized protein</fullName>
    </submittedName>
</protein>
<sequence>MEPCLRFDSPSLPKKRTVKQFENKRNPFFSASRQRQTKTSPTLVGVAEASVDRHLPQGKQRQINSISINFLPFQLDQTNRPNFQHCQLALSVQITVTYQNAVHFGSIGLPDCVGVCRSLGRRSS</sequence>